<comment type="caution">
    <text evidence="2">The sequence shown here is derived from an EMBL/GenBank/DDBJ whole genome shotgun (WGS) entry which is preliminary data.</text>
</comment>
<dbReference type="EMBL" id="WBVX01000004">
    <property type="protein sequence ID" value="KAB2688487.1"/>
    <property type="molecule type" value="Genomic_DNA"/>
</dbReference>
<dbReference type="RefSeq" id="WP_151651383.1">
    <property type="nucleotide sequence ID" value="NZ_WBVX01000004.1"/>
</dbReference>
<keyword evidence="1" id="KW-0812">Transmembrane</keyword>
<evidence type="ECO:0000313" key="3">
    <source>
        <dbReference type="Proteomes" id="UP000481643"/>
    </source>
</evidence>
<dbReference type="Proteomes" id="UP000481643">
    <property type="component" value="Unassembled WGS sequence"/>
</dbReference>
<organism evidence="2 3">
    <name type="scientific">Brucella tritici</name>
    <dbReference type="NCBI Taxonomy" id="94626"/>
    <lineage>
        <taxon>Bacteria</taxon>
        <taxon>Pseudomonadati</taxon>
        <taxon>Pseudomonadota</taxon>
        <taxon>Alphaproteobacteria</taxon>
        <taxon>Hyphomicrobiales</taxon>
        <taxon>Brucellaceae</taxon>
        <taxon>Brucella/Ochrobactrum group</taxon>
        <taxon>Brucella</taxon>
    </lineage>
</organism>
<dbReference type="Pfam" id="PF20398">
    <property type="entry name" value="DUF6691"/>
    <property type="match status" value="1"/>
</dbReference>
<evidence type="ECO:0000313" key="2">
    <source>
        <dbReference type="EMBL" id="KAB2688487.1"/>
    </source>
</evidence>
<feature type="transmembrane region" description="Helical" evidence="1">
    <location>
        <begin position="86"/>
        <end position="104"/>
    </location>
</feature>
<reference evidence="2 3" key="1">
    <citation type="submission" date="2019-09" db="EMBL/GenBank/DDBJ databases">
        <title>Taxonomic organization of the family Brucellaceae based on a phylogenomic approach.</title>
        <authorList>
            <person name="Leclercq S."/>
            <person name="Cloeckaert A."/>
            <person name="Zygmunt M.S."/>
        </authorList>
    </citation>
    <scope>NUCLEOTIDE SEQUENCE [LARGE SCALE GENOMIC DNA]</scope>
    <source>
        <strain evidence="2 3">WS1830</strain>
    </source>
</reference>
<gene>
    <name evidence="2" type="ORF">F9L08_06290</name>
</gene>
<feature type="transmembrane region" description="Helical" evidence="1">
    <location>
        <begin position="110"/>
        <end position="133"/>
    </location>
</feature>
<sequence>MNRFLHTLSALAAGLLFGLGLAISGMLNPAKVQGFLDISGAWDPSLAFVLGAGLIVSFLGYRLAFARNKPLFDDQLHLPTKTRIDRPLIIGSAVFGVGWGLAGFCPGPAITALSLGMIAPVIFAVAMLAGMLVHDRFMAGKG</sequence>
<keyword evidence="1" id="KW-0472">Membrane</keyword>
<protein>
    <submittedName>
        <fullName evidence="2">YeeE/YedE family protein</fullName>
    </submittedName>
</protein>
<proteinExistence type="predicted"/>
<accession>A0A6L3YUQ8</accession>
<evidence type="ECO:0000256" key="1">
    <source>
        <dbReference type="SAM" id="Phobius"/>
    </source>
</evidence>
<dbReference type="InterPro" id="IPR046513">
    <property type="entry name" value="DUF6691"/>
</dbReference>
<name>A0A6L3YUQ8_9HYPH</name>
<feature type="transmembrane region" description="Helical" evidence="1">
    <location>
        <begin position="46"/>
        <end position="65"/>
    </location>
</feature>
<dbReference type="AlphaFoldDB" id="A0A6L3YUQ8"/>
<keyword evidence="1" id="KW-1133">Transmembrane helix</keyword>